<feature type="transmembrane region" description="Helical" evidence="1">
    <location>
        <begin position="102"/>
        <end position="126"/>
    </location>
</feature>
<feature type="transmembrane region" description="Helical" evidence="1">
    <location>
        <begin position="45"/>
        <end position="65"/>
    </location>
</feature>
<dbReference type="AlphaFoldDB" id="A0AAU7B3M6"/>
<feature type="transmembrane region" description="Helical" evidence="1">
    <location>
        <begin position="7"/>
        <end position="33"/>
    </location>
</feature>
<reference evidence="3" key="1">
    <citation type="submission" date="2022-12" db="EMBL/GenBank/DDBJ databases">
        <title>Paraconexibacter alkalitolerans sp. nov. and Baekduia alba sp. nov., isolated from soil and emended description of the genera Paraconexibacter (Chun et al., 2020) and Baekduia (An et al., 2020).</title>
        <authorList>
            <person name="Vieira S."/>
            <person name="Huber K.J."/>
            <person name="Geppert A."/>
            <person name="Wolf J."/>
            <person name="Neumann-Schaal M."/>
            <person name="Muesken M."/>
            <person name="Overmann J."/>
        </authorList>
    </citation>
    <scope>NUCLEOTIDE SEQUENCE</scope>
    <source>
        <strain evidence="3">AEG42_29</strain>
    </source>
</reference>
<evidence type="ECO:0000256" key="1">
    <source>
        <dbReference type="SAM" id="Phobius"/>
    </source>
</evidence>
<accession>A0AAU7B3M6</accession>
<evidence type="ECO:0000313" key="3">
    <source>
        <dbReference type="EMBL" id="XAY08550.1"/>
    </source>
</evidence>
<evidence type="ECO:0000259" key="2">
    <source>
        <dbReference type="Pfam" id="PF13548"/>
    </source>
</evidence>
<gene>
    <name evidence="3" type="ORF">DSM112329_05452</name>
</gene>
<sequence length="191" mass="19453">MNLLLDILQAAGVAAAIGVRPFLPALLLGVLAAANLGVDFDGTDFAFLESPVFIGAMAGAFVASIAGRKALEDGSGALFITGFGAILAALAFAGQLDDRFDVWWPGLLAGPLLAVLATFAVSGLFGRVRARLDASTQATLPYYAEGIALALAGLSVAAPPVGLVGVVGAVVLMRGGKRREGEKYAGLRILR</sequence>
<protein>
    <recommendedName>
        <fullName evidence="2">DUF4126 domain-containing protein</fullName>
    </recommendedName>
</protein>
<feature type="transmembrane region" description="Helical" evidence="1">
    <location>
        <begin position="77"/>
        <end position="96"/>
    </location>
</feature>
<keyword evidence="1" id="KW-0812">Transmembrane</keyword>
<feature type="domain" description="DUF4126" evidence="2">
    <location>
        <begin position="7"/>
        <end position="173"/>
    </location>
</feature>
<dbReference type="InterPro" id="IPR025196">
    <property type="entry name" value="DUF4126"/>
</dbReference>
<feature type="transmembrane region" description="Helical" evidence="1">
    <location>
        <begin position="147"/>
        <end position="173"/>
    </location>
</feature>
<dbReference type="Pfam" id="PF13548">
    <property type="entry name" value="DUF4126"/>
    <property type="match status" value="1"/>
</dbReference>
<organism evidence="3">
    <name type="scientific">Paraconexibacter sp. AEG42_29</name>
    <dbReference type="NCBI Taxonomy" id="2997339"/>
    <lineage>
        <taxon>Bacteria</taxon>
        <taxon>Bacillati</taxon>
        <taxon>Actinomycetota</taxon>
        <taxon>Thermoleophilia</taxon>
        <taxon>Solirubrobacterales</taxon>
        <taxon>Paraconexibacteraceae</taxon>
        <taxon>Paraconexibacter</taxon>
    </lineage>
</organism>
<keyword evidence="1" id="KW-0472">Membrane</keyword>
<dbReference type="KEGG" id="parq:DSM112329_05452"/>
<dbReference type="EMBL" id="CP114014">
    <property type="protein sequence ID" value="XAY08550.1"/>
    <property type="molecule type" value="Genomic_DNA"/>
</dbReference>
<name>A0AAU7B3M6_9ACTN</name>
<keyword evidence="1" id="KW-1133">Transmembrane helix</keyword>
<dbReference type="RefSeq" id="WP_354699728.1">
    <property type="nucleotide sequence ID" value="NZ_CP114014.1"/>
</dbReference>
<proteinExistence type="predicted"/>